<feature type="non-terminal residue" evidence="1">
    <location>
        <position position="1"/>
    </location>
</feature>
<protein>
    <submittedName>
        <fullName evidence="1">Uncharacterized protein</fullName>
    </submittedName>
</protein>
<comment type="caution">
    <text evidence="1">The sequence shown here is derived from an EMBL/GenBank/DDBJ whole genome shotgun (WGS) entry which is preliminary data.</text>
</comment>
<name>A0ABU5Q4E3_9XANT</name>
<accession>A0ABU5Q4E3</accession>
<sequence length="94" mass="10518">ASRSSARFVDPLWQYQMELFRPSLRQYAGGGGLRTCFKIPSEIEAQITNLRQEYLATLKILSERSGVSPKQKGLLFENAMEILAEFKNAHAAAA</sequence>
<evidence type="ECO:0000313" key="1">
    <source>
        <dbReference type="EMBL" id="MEA5126538.1"/>
    </source>
</evidence>
<evidence type="ECO:0000313" key="2">
    <source>
        <dbReference type="Proteomes" id="UP001303614"/>
    </source>
</evidence>
<dbReference type="Proteomes" id="UP001303614">
    <property type="component" value="Unassembled WGS sequence"/>
</dbReference>
<proteinExistence type="predicted"/>
<reference evidence="1 2" key="1">
    <citation type="submission" date="2023-12" db="EMBL/GenBank/DDBJ databases">
        <title>Genome sequencing of Xanthomonas floridensis.</title>
        <authorList>
            <person name="Greer S."/>
            <person name="Harrison J."/>
            <person name="Grant M."/>
            <person name="Vicente J."/>
            <person name="Studholme D."/>
        </authorList>
    </citation>
    <scope>NUCLEOTIDE SEQUENCE [LARGE SCALE GENOMIC DNA]</scope>
    <source>
        <strain evidence="1 2">WHRI 8848</strain>
    </source>
</reference>
<gene>
    <name evidence="1" type="ORF">VB146_22390</name>
</gene>
<organism evidence="1 2">
    <name type="scientific">Xanthomonas floridensis</name>
    <dbReference type="NCBI Taxonomy" id="1843580"/>
    <lineage>
        <taxon>Bacteria</taxon>
        <taxon>Pseudomonadati</taxon>
        <taxon>Pseudomonadota</taxon>
        <taxon>Gammaproteobacteria</taxon>
        <taxon>Lysobacterales</taxon>
        <taxon>Lysobacteraceae</taxon>
        <taxon>Xanthomonas</taxon>
    </lineage>
</organism>
<dbReference type="EMBL" id="JAYFSO010000062">
    <property type="protein sequence ID" value="MEA5126538.1"/>
    <property type="molecule type" value="Genomic_DNA"/>
</dbReference>
<dbReference type="RefSeq" id="WP_323210250.1">
    <property type="nucleotide sequence ID" value="NZ_JAYFSO010000062.1"/>
</dbReference>
<keyword evidence="2" id="KW-1185">Reference proteome</keyword>